<dbReference type="GO" id="GO:0008270">
    <property type="term" value="F:zinc ion binding"/>
    <property type="evidence" value="ECO:0007669"/>
    <property type="project" value="UniProtKB-UniRule"/>
</dbReference>
<comment type="function">
    <text evidence="8">Catalyzes the deamination of adenosine to inosine at the wobble position 34 of tRNA(Arg2).</text>
</comment>
<dbReference type="InterPro" id="IPR028883">
    <property type="entry name" value="tRNA_aden_deaminase"/>
</dbReference>
<keyword evidence="4 8" id="KW-0479">Metal-binding</keyword>
<sequence>MRLALDQARLAEQAQEVPVGAVVVDAAGTILAYGQNSVLRRSDPSAHAEIMALREAGRLLENYRLPGLTLYVTLEPCTMCLGALFHARVSRVVFGAHDPKTGACGSRLDLTTPGLINYHCSVHGGVLAQECGQVLSEFFRKRRQAAKNQKQHSQQDVSQDGESNSG</sequence>
<dbReference type="InterPro" id="IPR002125">
    <property type="entry name" value="CMP_dCMP_dom"/>
</dbReference>
<dbReference type="HAMAP" id="MF_00972">
    <property type="entry name" value="tRNA_aden_deaminase"/>
    <property type="match status" value="1"/>
</dbReference>
<dbReference type="InterPro" id="IPR016192">
    <property type="entry name" value="APOBEC/CMP_deaminase_Zn-bd"/>
</dbReference>
<organism evidence="11 12">
    <name type="scientific">Orrella marina</name>
    <dbReference type="NCBI Taxonomy" id="2163011"/>
    <lineage>
        <taxon>Bacteria</taxon>
        <taxon>Pseudomonadati</taxon>
        <taxon>Pseudomonadota</taxon>
        <taxon>Betaproteobacteria</taxon>
        <taxon>Burkholderiales</taxon>
        <taxon>Alcaligenaceae</taxon>
        <taxon>Orrella</taxon>
    </lineage>
</organism>
<dbReference type="PROSITE" id="PS51747">
    <property type="entry name" value="CYT_DCMP_DEAMINASES_2"/>
    <property type="match status" value="1"/>
</dbReference>
<comment type="cofactor">
    <cofactor evidence="8">
        <name>Zn(2+)</name>
        <dbReference type="ChEBI" id="CHEBI:29105"/>
    </cofactor>
    <text evidence="8">Binds 1 zinc ion per subunit.</text>
</comment>
<evidence type="ECO:0000256" key="6">
    <source>
        <dbReference type="ARBA" id="ARBA00022833"/>
    </source>
</evidence>
<dbReference type="EMBL" id="CP028901">
    <property type="protein sequence ID" value="AWB35672.1"/>
    <property type="molecule type" value="Genomic_DNA"/>
</dbReference>
<evidence type="ECO:0000256" key="3">
    <source>
        <dbReference type="ARBA" id="ARBA00022694"/>
    </source>
</evidence>
<dbReference type="SUPFAM" id="SSF53927">
    <property type="entry name" value="Cytidine deaminase-like"/>
    <property type="match status" value="1"/>
</dbReference>
<dbReference type="PANTHER" id="PTHR11079:SF202">
    <property type="entry name" value="TRNA-SPECIFIC ADENOSINE DEAMINASE"/>
    <property type="match status" value="1"/>
</dbReference>
<proteinExistence type="inferred from homology"/>
<dbReference type="AlphaFoldDB" id="A0A2R4XPC7"/>
<evidence type="ECO:0000256" key="8">
    <source>
        <dbReference type="HAMAP-Rule" id="MF_00972"/>
    </source>
</evidence>
<evidence type="ECO:0000256" key="5">
    <source>
        <dbReference type="ARBA" id="ARBA00022801"/>
    </source>
</evidence>
<evidence type="ECO:0000259" key="10">
    <source>
        <dbReference type="PROSITE" id="PS51747"/>
    </source>
</evidence>
<name>A0A2R4XPC7_9BURK</name>
<feature type="binding site" evidence="8">
    <location>
        <position position="77"/>
    </location>
    <ligand>
        <name>Zn(2+)</name>
        <dbReference type="ChEBI" id="CHEBI:29105"/>
        <note>catalytic</note>
    </ligand>
</feature>
<reference evidence="11 12" key="1">
    <citation type="submission" date="2018-04" db="EMBL/GenBank/DDBJ databases">
        <title>Bordetella sp. HZ20 isolated from seawater.</title>
        <authorList>
            <person name="Sun C."/>
        </authorList>
    </citation>
    <scope>NUCLEOTIDE SEQUENCE [LARGE SCALE GENOMIC DNA]</scope>
    <source>
        <strain evidence="11 12">HZ20</strain>
    </source>
</reference>
<evidence type="ECO:0000256" key="7">
    <source>
        <dbReference type="ARBA" id="ARBA00048045"/>
    </source>
</evidence>
<dbReference type="InterPro" id="IPR016193">
    <property type="entry name" value="Cytidine_deaminase-like"/>
</dbReference>
<protein>
    <recommendedName>
        <fullName evidence="8">tRNA-specific adenosine deaminase</fullName>
        <ecNumber evidence="8">3.5.4.33</ecNumber>
    </recommendedName>
</protein>
<dbReference type="PROSITE" id="PS00903">
    <property type="entry name" value="CYT_DCMP_DEAMINASES_1"/>
    <property type="match status" value="1"/>
</dbReference>
<dbReference type="KEGG" id="boz:DBV39_05830"/>
<dbReference type="GO" id="GO:0002100">
    <property type="term" value="P:tRNA wobble adenosine to inosine editing"/>
    <property type="evidence" value="ECO:0007669"/>
    <property type="project" value="UniProtKB-UniRule"/>
</dbReference>
<feature type="compositionally biased region" description="Polar residues" evidence="9">
    <location>
        <begin position="146"/>
        <end position="166"/>
    </location>
</feature>
<dbReference type="Gene3D" id="3.40.140.10">
    <property type="entry name" value="Cytidine Deaminase, domain 2"/>
    <property type="match status" value="1"/>
</dbReference>
<evidence type="ECO:0000256" key="2">
    <source>
        <dbReference type="ARBA" id="ARBA00011738"/>
    </source>
</evidence>
<accession>A0A2R4XPC7</accession>
<evidence type="ECO:0000256" key="4">
    <source>
        <dbReference type="ARBA" id="ARBA00022723"/>
    </source>
</evidence>
<keyword evidence="12" id="KW-1185">Reference proteome</keyword>
<dbReference type="CDD" id="cd01285">
    <property type="entry name" value="nucleoside_deaminase"/>
    <property type="match status" value="1"/>
</dbReference>
<evidence type="ECO:0000256" key="9">
    <source>
        <dbReference type="SAM" id="MobiDB-lite"/>
    </source>
</evidence>
<dbReference type="FunFam" id="3.40.140.10:FF:000005">
    <property type="entry name" value="tRNA-specific adenosine deaminase"/>
    <property type="match status" value="1"/>
</dbReference>
<comment type="catalytic activity">
    <reaction evidence="7 8">
        <text>adenosine(34) in tRNA + H2O + H(+) = inosine(34) in tRNA + NH4(+)</text>
        <dbReference type="Rhea" id="RHEA:43168"/>
        <dbReference type="Rhea" id="RHEA-COMP:10373"/>
        <dbReference type="Rhea" id="RHEA-COMP:10374"/>
        <dbReference type="ChEBI" id="CHEBI:15377"/>
        <dbReference type="ChEBI" id="CHEBI:15378"/>
        <dbReference type="ChEBI" id="CHEBI:28938"/>
        <dbReference type="ChEBI" id="CHEBI:74411"/>
        <dbReference type="ChEBI" id="CHEBI:82852"/>
        <dbReference type="EC" id="3.5.4.33"/>
    </reaction>
</comment>
<dbReference type="EC" id="3.5.4.33" evidence="8"/>
<evidence type="ECO:0000313" key="12">
    <source>
        <dbReference type="Proteomes" id="UP000244571"/>
    </source>
</evidence>
<feature type="active site" description="Proton donor" evidence="8">
    <location>
        <position position="49"/>
    </location>
</feature>
<keyword evidence="6 8" id="KW-0862">Zinc</keyword>
<evidence type="ECO:0000256" key="1">
    <source>
        <dbReference type="ARBA" id="ARBA00010669"/>
    </source>
</evidence>
<keyword evidence="3 8" id="KW-0819">tRNA processing</keyword>
<evidence type="ECO:0000313" key="11">
    <source>
        <dbReference type="EMBL" id="AWB35672.1"/>
    </source>
</evidence>
<dbReference type="GO" id="GO:0052717">
    <property type="term" value="F:tRNA-specific adenosine-34 deaminase activity"/>
    <property type="evidence" value="ECO:0007669"/>
    <property type="project" value="UniProtKB-UniRule"/>
</dbReference>
<dbReference type="OrthoDB" id="9802676at2"/>
<dbReference type="Proteomes" id="UP000244571">
    <property type="component" value="Chromosome"/>
</dbReference>
<feature type="region of interest" description="Disordered" evidence="9">
    <location>
        <begin position="145"/>
        <end position="166"/>
    </location>
</feature>
<dbReference type="Pfam" id="PF00383">
    <property type="entry name" value="dCMP_cyt_deam_1"/>
    <property type="match status" value="1"/>
</dbReference>
<gene>
    <name evidence="8" type="primary">tadA</name>
    <name evidence="11" type="ORF">DBV39_05830</name>
</gene>
<feature type="binding site" evidence="8">
    <location>
        <position position="47"/>
    </location>
    <ligand>
        <name>Zn(2+)</name>
        <dbReference type="ChEBI" id="CHEBI:29105"/>
        <note>catalytic</note>
    </ligand>
</feature>
<dbReference type="PANTHER" id="PTHR11079">
    <property type="entry name" value="CYTOSINE DEAMINASE FAMILY MEMBER"/>
    <property type="match status" value="1"/>
</dbReference>
<keyword evidence="5 8" id="KW-0378">Hydrolase</keyword>
<feature type="binding site" evidence="8">
    <location>
        <position position="80"/>
    </location>
    <ligand>
        <name>Zn(2+)</name>
        <dbReference type="ChEBI" id="CHEBI:29105"/>
        <note>catalytic</note>
    </ligand>
</feature>
<feature type="domain" description="CMP/dCMP-type deaminase" evidence="10">
    <location>
        <begin position="1"/>
        <end position="107"/>
    </location>
</feature>
<dbReference type="RefSeq" id="WP_108623128.1">
    <property type="nucleotide sequence ID" value="NZ_CP028901.1"/>
</dbReference>
<dbReference type="NCBIfam" id="NF008113">
    <property type="entry name" value="PRK10860.1"/>
    <property type="match status" value="1"/>
</dbReference>
<comment type="subunit">
    <text evidence="2 8">Homodimer.</text>
</comment>
<comment type="similarity">
    <text evidence="1">Belongs to the cytidine and deoxycytidylate deaminase family. ADAT2 subfamily.</text>
</comment>